<name>A0A5C6S956_9RHOB</name>
<dbReference type="OrthoDB" id="7867799at2"/>
<sequence length="72" mass="8319">MSVQTTEFTPSLRARIGAWFIRAGESLSRAMEMHARVDQIQALQSKSDEELAKLGITRDQIPYHVFRDRAWL</sequence>
<gene>
    <name evidence="1" type="ORF">FQV27_03835</name>
</gene>
<reference evidence="1 2" key="1">
    <citation type="submission" date="2019-08" db="EMBL/GenBank/DDBJ databases">
        <authorList>
            <person name="Ye J."/>
        </authorList>
    </citation>
    <scope>NUCLEOTIDE SEQUENCE [LARGE SCALE GENOMIC DNA]</scope>
    <source>
        <strain evidence="1 2">TK008</strain>
    </source>
</reference>
<protein>
    <recommendedName>
        <fullName evidence="3">DUF1127 domain-containing protein</fullName>
    </recommendedName>
</protein>
<keyword evidence="2" id="KW-1185">Reference proteome</keyword>
<dbReference type="EMBL" id="VOPL01000001">
    <property type="protein sequence ID" value="TXB70986.1"/>
    <property type="molecule type" value="Genomic_DNA"/>
</dbReference>
<dbReference type="Proteomes" id="UP000321562">
    <property type="component" value="Unassembled WGS sequence"/>
</dbReference>
<dbReference type="RefSeq" id="WP_147096468.1">
    <property type="nucleotide sequence ID" value="NZ_JBHUFH010000002.1"/>
</dbReference>
<accession>A0A5C6S956</accession>
<proteinExistence type="predicted"/>
<organism evidence="1 2">
    <name type="scientific">Paracoccus aurantiacus</name>
    <dbReference type="NCBI Taxonomy" id="2599412"/>
    <lineage>
        <taxon>Bacteria</taxon>
        <taxon>Pseudomonadati</taxon>
        <taxon>Pseudomonadota</taxon>
        <taxon>Alphaproteobacteria</taxon>
        <taxon>Rhodobacterales</taxon>
        <taxon>Paracoccaceae</taxon>
        <taxon>Paracoccus</taxon>
    </lineage>
</organism>
<evidence type="ECO:0008006" key="3">
    <source>
        <dbReference type="Google" id="ProtNLM"/>
    </source>
</evidence>
<comment type="caution">
    <text evidence="1">The sequence shown here is derived from an EMBL/GenBank/DDBJ whole genome shotgun (WGS) entry which is preliminary data.</text>
</comment>
<dbReference type="AlphaFoldDB" id="A0A5C6S956"/>
<evidence type="ECO:0000313" key="1">
    <source>
        <dbReference type="EMBL" id="TXB70986.1"/>
    </source>
</evidence>
<evidence type="ECO:0000313" key="2">
    <source>
        <dbReference type="Proteomes" id="UP000321562"/>
    </source>
</evidence>